<dbReference type="EMBL" id="CP168151">
    <property type="protein sequence ID" value="XFD40115.1"/>
    <property type="molecule type" value="Genomic_DNA"/>
</dbReference>
<accession>A0ACD5DGD1</accession>
<organism evidence="1 2">
    <name type="scientific">Lentilactobacillus terminaliae</name>
    <dbReference type="NCBI Taxonomy" id="3003483"/>
    <lineage>
        <taxon>Bacteria</taxon>
        <taxon>Bacillati</taxon>
        <taxon>Bacillota</taxon>
        <taxon>Bacilli</taxon>
        <taxon>Lactobacillales</taxon>
        <taxon>Lactobacillaceae</taxon>
        <taxon>Lentilactobacillus</taxon>
    </lineage>
</organism>
<evidence type="ECO:0000313" key="1">
    <source>
        <dbReference type="EMBL" id="XFD40115.1"/>
    </source>
</evidence>
<protein>
    <submittedName>
        <fullName evidence="1">Lysostaphin resistance A-like protein</fullName>
    </submittedName>
</protein>
<gene>
    <name evidence="1" type="ORF">O0236_002040</name>
</gene>
<proteinExistence type="predicted"/>
<reference evidence="1" key="1">
    <citation type="submission" date="2024-08" db="EMBL/GenBank/DDBJ databases">
        <title>Lentilactobacillus sp. nov., isolated from tree bark.</title>
        <authorList>
            <person name="Phuengjayaem S."/>
            <person name="Tanasupawat S."/>
        </authorList>
    </citation>
    <scope>NUCLEOTIDE SEQUENCE</scope>
    <source>
        <strain evidence="1">SPB1-3</strain>
    </source>
</reference>
<dbReference type="Proteomes" id="UP001149860">
    <property type="component" value="Chromosome"/>
</dbReference>
<name>A0ACD5DGD1_9LACO</name>
<sequence length="245" mass="28005">MNYKRLSIIISFWLVSSTLAIAIALGSIVLTTKLHQRIITSILVRFLLSVLLIFVLNKIWMKQSVQLGKSSWKKSSFWITFSVLVMYIIIQSFPSNILPSNAYPYILMSLGAAIFEEYQFRGVILASLMNSFRGNTYTKQLFAIFLSSFFFGMNHFTLLIGNNDLMKVAWNALSAMSVGILLALIYLKTESLVLTIIIHFLLDYFSFINPGDILNLYSPTRISIFLLAEVIFIPLILKERKRKFA</sequence>
<keyword evidence="2" id="KW-1185">Reference proteome</keyword>
<evidence type="ECO:0000313" key="2">
    <source>
        <dbReference type="Proteomes" id="UP001149860"/>
    </source>
</evidence>